<keyword evidence="4" id="KW-0255">Endonuclease</keyword>
<protein>
    <submittedName>
        <fullName evidence="4">DNA/RNA non-specific endonuclease</fullName>
    </submittedName>
</protein>
<evidence type="ECO:0000259" key="3">
    <source>
        <dbReference type="PROSITE" id="PS51756"/>
    </source>
</evidence>
<dbReference type="AlphaFoldDB" id="A0A285N1C7"/>
<keyword evidence="4" id="KW-0540">Nuclease</keyword>
<keyword evidence="2" id="KW-0175">Coiled coil</keyword>
<dbReference type="Proteomes" id="UP000219356">
    <property type="component" value="Unassembled WGS sequence"/>
</dbReference>
<evidence type="ECO:0000256" key="2">
    <source>
        <dbReference type="SAM" id="Coils"/>
    </source>
</evidence>
<gene>
    <name evidence="4" type="ORF">SAMN05421503_0287</name>
</gene>
<evidence type="ECO:0000256" key="1">
    <source>
        <dbReference type="ARBA" id="ARBA00034117"/>
    </source>
</evidence>
<sequence>MVKAIKNLDVQDIQHQVDSTKKFINKTKEGVEQVKQAINGITTLNDGFKGKTADSIRSFYEEAHKPFLEFMESFLVQYEEALSSLTEEVRSFESSESGFIRQEFLEGELTNKMEKSKASLTATSDAINAKLSSVSDLASVSHINDSDFLDSISNAKEKIKTTVDNMQDMDSQATKKLDKPMQDIDQMNTYMSKLRNVIDKNNITIADYNSDQLTKQEFYKEFKLQADGRKALISNEPVPLTEKEFNALHDKIVESKTVKDDRFEWNGNYLTLDDGRIIRAYYDPHSNNSLSRPSYEFVSHIPEEREVMKEYAQEDGKRIITSAVKGTANFFLGDALTLFGQDATVEERAWAALFLFVKPAKVADKALPFLSTGKKNIDDLAESKGIKNKKIKDTNKTEAQAEVHNNVDIVIKDGSHFLDELKLKPNVKYESNGYRYQTDELGRISRAQGELKLQKGTRNSKHQLAAGNDDRIIAPSTRGDHGGHLIGTQFNGSPLIDNIVAMNGNVNVSSYKKLENTWANALRHGQKVTVDIKPVFADKLERPTRFEIKYKIDGRKFVEVLENVYGGK</sequence>
<dbReference type="Pfam" id="PF13930">
    <property type="entry name" value="Endonuclea_NS_2"/>
    <property type="match status" value="1"/>
</dbReference>
<dbReference type="Pfam" id="PF04740">
    <property type="entry name" value="LXG"/>
    <property type="match status" value="1"/>
</dbReference>
<dbReference type="InterPro" id="IPR044927">
    <property type="entry name" value="Endonuclea_NS_2"/>
</dbReference>
<accession>A0A285N1C7</accession>
<dbReference type="OrthoDB" id="7182479at2"/>
<dbReference type="Gene3D" id="3.40.570.10">
    <property type="entry name" value="Extracellular Endonuclease, subunit A"/>
    <property type="match status" value="1"/>
</dbReference>
<organism evidence="4 5">
    <name type="scientific">Terribacillus aidingensis</name>
    <dbReference type="NCBI Taxonomy" id="586416"/>
    <lineage>
        <taxon>Bacteria</taxon>
        <taxon>Bacillati</taxon>
        <taxon>Bacillota</taxon>
        <taxon>Bacilli</taxon>
        <taxon>Bacillales</taxon>
        <taxon>Bacillaceae</taxon>
        <taxon>Terribacillus</taxon>
    </lineage>
</organism>
<dbReference type="GO" id="GO:0004519">
    <property type="term" value="F:endonuclease activity"/>
    <property type="evidence" value="ECO:0007669"/>
    <property type="project" value="UniProtKB-KW"/>
</dbReference>
<comment type="similarity">
    <text evidence="1">In the N-terminal section; belongs to the LXG family.</text>
</comment>
<dbReference type="InterPro" id="IPR006829">
    <property type="entry name" value="LXG_dom"/>
</dbReference>
<dbReference type="PROSITE" id="PS51756">
    <property type="entry name" value="LXG"/>
    <property type="match status" value="1"/>
</dbReference>
<keyword evidence="4" id="KW-0378">Hydrolase</keyword>
<name>A0A285N1C7_9BACI</name>
<reference evidence="5" key="1">
    <citation type="submission" date="2017-09" db="EMBL/GenBank/DDBJ databases">
        <authorList>
            <person name="Varghese N."/>
            <person name="Submissions S."/>
        </authorList>
    </citation>
    <scope>NUCLEOTIDE SEQUENCE [LARGE SCALE GENOMIC DNA]</scope>
    <source>
        <strain evidence="5">CGMCC 1.8913</strain>
    </source>
</reference>
<evidence type="ECO:0000313" key="4">
    <source>
        <dbReference type="EMBL" id="SNZ03138.1"/>
    </source>
</evidence>
<evidence type="ECO:0000313" key="5">
    <source>
        <dbReference type="Proteomes" id="UP000219356"/>
    </source>
</evidence>
<feature type="domain" description="LXG" evidence="3">
    <location>
        <begin position="4"/>
        <end position="239"/>
    </location>
</feature>
<keyword evidence="5" id="KW-1185">Reference proteome</keyword>
<dbReference type="EMBL" id="OBEK01000001">
    <property type="protein sequence ID" value="SNZ03138.1"/>
    <property type="molecule type" value="Genomic_DNA"/>
</dbReference>
<proteinExistence type="inferred from homology"/>
<dbReference type="InterPro" id="IPR044929">
    <property type="entry name" value="DNA/RNA_non-sp_Endonuclease_sf"/>
</dbReference>
<feature type="coiled-coil region" evidence="2">
    <location>
        <begin position="68"/>
        <end position="95"/>
    </location>
</feature>